<reference evidence="1 2" key="1">
    <citation type="submission" date="2018-02" db="EMBL/GenBank/DDBJ databases">
        <title>Subsurface microbial communities from deep shales in Ohio and West Virginia, USA.</title>
        <authorList>
            <person name="Wrighton K."/>
        </authorList>
    </citation>
    <scope>NUCLEOTIDE SEQUENCE [LARGE SCALE GENOMIC DNA]</scope>
    <source>
        <strain evidence="1 2">OWC-G53F</strain>
    </source>
</reference>
<protein>
    <recommendedName>
        <fullName evidence="3">DNA-binding protein</fullName>
    </recommendedName>
</protein>
<keyword evidence="2" id="KW-1185">Reference proteome</keyword>
<proteinExistence type="predicted"/>
<dbReference type="Proteomes" id="UP000238071">
    <property type="component" value="Unassembled WGS sequence"/>
</dbReference>
<dbReference type="OrthoDB" id="696873at2"/>
<gene>
    <name evidence="1" type="ORF">B0F88_10181</name>
</gene>
<evidence type="ECO:0008006" key="3">
    <source>
        <dbReference type="Google" id="ProtNLM"/>
    </source>
</evidence>
<dbReference type="RefSeq" id="WP_104421972.1">
    <property type="nucleotide sequence ID" value="NZ_PTIY01000001.1"/>
</dbReference>
<organism evidence="1 2">
    <name type="scientific">Methylobacter tundripaludum</name>
    <dbReference type="NCBI Taxonomy" id="173365"/>
    <lineage>
        <taxon>Bacteria</taxon>
        <taxon>Pseudomonadati</taxon>
        <taxon>Pseudomonadota</taxon>
        <taxon>Gammaproteobacteria</taxon>
        <taxon>Methylococcales</taxon>
        <taxon>Methylococcaceae</taxon>
        <taxon>Methylobacter</taxon>
    </lineage>
</organism>
<dbReference type="AlphaFoldDB" id="A0A2S6H820"/>
<evidence type="ECO:0000313" key="1">
    <source>
        <dbReference type="EMBL" id="PPK73553.1"/>
    </source>
</evidence>
<accession>A0A2S6H820</accession>
<comment type="caution">
    <text evidence="1">The sequence shown here is derived from an EMBL/GenBank/DDBJ whole genome shotgun (WGS) entry which is preliminary data.</text>
</comment>
<sequence>MNKDLTNSSIDRQNILNNPYALAEIEKAAGIRGIPFEGKTVLLKEQVAAFFEVTLRTIENYLEQNASELAKNGYVVLKGKRLKSLKEAIHLMDVPETDFGNITKTPQLGIFDFRAFLNLAMLVSESDRAKLLRQAILDIVIDIINQRTGGGTKYINQRDEDFLHSAFIEENYRKEFTDALDDCVDMGNFKYPVYTNKIYVSIFRENAKEYRKILKLEDKDSVRPTLYSEVLDLIAAYECGFGDLLRQEAKAKGRKLKPSEVDVLFKIFETQSHWKPLIEKARMKMASRDLAFRDALHHQLQEYVTPLQRDEFERFIGERSQELADRLADAKDVMKRLKDRD</sequence>
<evidence type="ECO:0000313" key="2">
    <source>
        <dbReference type="Proteomes" id="UP000238071"/>
    </source>
</evidence>
<dbReference type="EMBL" id="PTIY01000001">
    <property type="protein sequence ID" value="PPK73553.1"/>
    <property type="molecule type" value="Genomic_DNA"/>
</dbReference>
<name>A0A2S6H820_9GAMM</name>